<dbReference type="Gene3D" id="3.30.40.10">
    <property type="entry name" value="Zinc/RING finger domain, C3HC4 (zinc finger)"/>
    <property type="match status" value="1"/>
</dbReference>
<dbReference type="PANTHER" id="PTHR13459">
    <property type="entry name" value="E3 UBIQUITIN-PROTEIN LIGASE RNF220 ISOFORM X1"/>
    <property type="match status" value="1"/>
</dbReference>
<name>A0A1Y1WS86_9FUNG</name>
<keyword evidence="5" id="KW-1185">Reference proteome</keyword>
<reference evidence="4 5" key="2">
    <citation type="submission" date="2016-08" db="EMBL/GenBank/DDBJ databases">
        <title>Pervasive Adenine N6-methylation of Active Genes in Fungi.</title>
        <authorList>
            <consortium name="DOE Joint Genome Institute"/>
            <person name="Mondo S.J."/>
            <person name="Dannebaum R.O."/>
            <person name="Kuo R.C."/>
            <person name="Labutti K."/>
            <person name="Haridas S."/>
            <person name="Kuo A."/>
            <person name="Salamov A."/>
            <person name="Ahrendt S.R."/>
            <person name="Lipzen A."/>
            <person name="Sullivan W."/>
            <person name="Andreopoulos W.B."/>
            <person name="Clum A."/>
            <person name="Lindquist E."/>
            <person name="Daum C."/>
            <person name="Ramamoorthy G.K."/>
            <person name="Gryganskyi A."/>
            <person name="Culley D."/>
            <person name="Magnuson J.K."/>
            <person name="James T.Y."/>
            <person name="O'Malley M.A."/>
            <person name="Stajich J.E."/>
            <person name="Spatafora J.W."/>
            <person name="Visel A."/>
            <person name="Grigoriev I.V."/>
        </authorList>
    </citation>
    <scope>NUCLEOTIDE SEQUENCE [LARGE SCALE GENOMIC DNA]</scope>
    <source>
        <strain evidence="4 5">S4</strain>
    </source>
</reference>
<dbReference type="InterPro" id="IPR040178">
    <property type="entry name" value="RNF220_RING"/>
</dbReference>
<keyword evidence="1" id="KW-0862">Zinc</keyword>
<dbReference type="OrthoDB" id="6270329at2759"/>
<dbReference type="GO" id="GO:0008270">
    <property type="term" value="F:zinc ion binding"/>
    <property type="evidence" value="ECO:0007669"/>
    <property type="project" value="UniProtKB-KW"/>
</dbReference>
<evidence type="ECO:0000313" key="4">
    <source>
        <dbReference type="EMBL" id="ORX76265.1"/>
    </source>
</evidence>
<gene>
    <name evidence="4" type="ORF">BCR32DRAFT_296349</name>
</gene>
<dbReference type="Pfam" id="PF13923">
    <property type="entry name" value="zf-C3HC4_2"/>
    <property type="match status" value="1"/>
</dbReference>
<dbReference type="InterPro" id="IPR052443">
    <property type="entry name" value="E3_ubiq-ligase_RNF220-like"/>
</dbReference>
<dbReference type="SMART" id="SM00184">
    <property type="entry name" value="RING"/>
    <property type="match status" value="1"/>
</dbReference>
<dbReference type="GO" id="GO:0061630">
    <property type="term" value="F:ubiquitin protein ligase activity"/>
    <property type="evidence" value="ECO:0007669"/>
    <property type="project" value="TreeGrafter"/>
</dbReference>
<feature type="domain" description="RING-type" evidence="3">
    <location>
        <begin position="361"/>
        <end position="400"/>
    </location>
</feature>
<reference evidence="4 5" key="1">
    <citation type="submission" date="2016-08" db="EMBL/GenBank/DDBJ databases">
        <title>A Parts List for Fungal Cellulosomes Revealed by Comparative Genomics.</title>
        <authorList>
            <consortium name="DOE Joint Genome Institute"/>
            <person name="Haitjema C.H."/>
            <person name="Gilmore S.P."/>
            <person name="Henske J.K."/>
            <person name="Solomon K.V."/>
            <person name="De Groot R."/>
            <person name="Kuo A."/>
            <person name="Mondo S.J."/>
            <person name="Salamov A.A."/>
            <person name="Labutti K."/>
            <person name="Zhao Z."/>
            <person name="Chiniquy J."/>
            <person name="Barry K."/>
            <person name="Brewer H.M."/>
            <person name="Purvine S.O."/>
            <person name="Wright A.T."/>
            <person name="Boxma B."/>
            <person name="Van Alen T."/>
            <person name="Hackstein J.H."/>
            <person name="Baker S.E."/>
            <person name="Grigoriev I.V."/>
            <person name="O'Malley M.A."/>
        </authorList>
    </citation>
    <scope>NUCLEOTIDE SEQUENCE [LARGE SCALE GENOMIC DNA]</scope>
    <source>
        <strain evidence="4 5">S4</strain>
    </source>
</reference>
<proteinExistence type="predicted"/>
<dbReference type="EMBL" id="MCFG01000309">
    <property type="protein sequence ID" value="ORX76265.1"/>
    <property type="molecule type" value="Genomic_DNA"/>
</dbReference>
<dbReference type="PROSITE" id="PS50089">
    <property type="entry name" value="ZF_RING_2"/>
    <property type="match status" value="1"/>
</dbReference>
<dbReference type="SUPFAM" id="SSF57850">
    <property type="entry name" value="RING/U-box"/>
    <property type="match status" value="1"/>
</dbReference>
<dbReference type="Proteomes" id="UP000193944">
    <property type="component" value="Unassembled WGS sequence"/>
</dbReference>
<sequence length="413" mass="48150">MEKRQRKNSSNTMHCPICQETISKTTIKSHFTHHWNNINSNINEKSSEWLVETRKKNRKAAVAAMKKFASKKDFLEDDYERLLSRVKNNRISRINILREKTKRKNKKSDIDNILDDYNNSQIPSTCFMCGTVLYGSLDQINLHIDRCLQQQQQLEENQLELISPSNTTCGLTTNTNNTTDTHNDYEKNTPLKKSKSFDEYTWAGQTRIRATSLHEGSFSDFASNPIGKSKVEDDTDIELNVEDDETEIYGQKQYGEHNIVQLKIENTKKLEEENNKNNTTASPRKKSSIIRITIPKNLIKNSQKNNDSQKENKEKEQKQEDHYKKPQVFIEERKDDKSLIIDALREKIREMEKQQKDVNKCLICLEPFVNPVTSINCWHVFCEKCWLQTLGAKRLCPQCQIITGPGDLRRIYL</sequence>
<comment type="caution">
    <text evidence="4">The sequence shown here is derived from an EMBL/GenBank/DDBJ whole genome shotgun (WGS) entry which is preliminary data.</text>
</comment>
<evidence type="ECO:0000259" key="3">
    <source>
        <dbReference type="PROSITE" id="PS50089"/>
    </source>
</evidence>
<evidence type="ECO:0000256" key="1">
    <source>
        <dbReference type="PROSITE-ProRule" id="PRU00175"/>
    </source>
</evidence>
<evidence type="ECO:0000256" key="2">
    <source>
        <dbReference type="SAM" id="MobiDB-lite"/>
    </source>
</evidence>
<dbReference type="CDD" id="cd16563">
    <property type="entry name" value="RING-HC_RNF220"/>
    <property type="match status" value="1"/>
</dbReference>
<keyword evidence="1" id="KW-0863">Zinc-finger</keyword>
<feature type="compositionally biased region" description="Basic and acidic residues" evidence="2">
    <location>
        <begin position="307"/>
        <end position="327"/>
    </location>
</feature>
<dbReference type="PANTHER" id="PTHR13459:SF1">
    <property type="entry name" value="E3 UBIQUITIN-PROTEIN LIGASE RNF220 ISOFORM X1"/>
    <property type="match status" value="1"/>
</dbReference>
<dbReference type="InterPro" id="IPR001841">
    <property type="entry name" value="Znf_RING"/>
</dbReference>
<dbReference type="InterPro" id="IPR013083">
    <property type="entry name" value="Znf_RING/FYVE/PHD"/>
</dbReference>
<dbReference type="InterPro" id="IPR031824">
    <property type="entry name" value="RNF220_mid"/>
</dbReference>
<accession>A0A1Y1WS86</accession>
<dbReference type="Pfam" id="PF15926">
    <property type="entry name" value="RNF220"/>
    <property type="match status" value="1"/>
</dbReference>
<keyword evidence="1" id="KW-0479">Metal-binding</keyword>
<feature type="region of interest" description="Disordered" evidence="2">
    <location>
        <begin position="300"/>
        <end position="327"/>
    </location>
</feature>
<evidence type="ECO:0000313" key="5">
    <source>
        <dbReference type="Proteomes" id="UP000193944"/>
    </source>
</evidence>
<dbReference type="STRING" id="1754192.A0A1Y1WS86"/>
<protein>
    <recommendedName>
        <fullName evidence="3">RING-type domain-containing protein</fullName>
    </recommendedName>
</protein>
<dbReference type="AlphaFoldDB" id="A0A1Y1WS86"/>
<dbReference type="GO" id="GO:0016567">
    <property type="term" value="P:protein ubiquitination"/>
    <property type="evidence" value="ECO:0007669"/>
    <property type="project" value="TreeGrafter"/>
</dbReference>
<organism evidence="4 5">
    <name type="scientific">Anaeromyces robustus</name>
    <dbReference type="NCBI Taxonomy" id="1754192"/>
    <lineage>
        <taxon>Eukaryota</taxon>
        <taxon>Fungi</taxon>
        <taxon>Fungi incertae sedis</taxon>
        <taxon>Chytridiomycota</taxon>
        <taxon>Chytridiomycota incertae sedis</taxon>
        <taxon>Neocallimastigomycetes</taxon>
        <taxon>Neocallimastigales</taxon>
        <taxon>Neocallimastigaceae</taxon>
        <taxon>Anaeromyces</taxon>
    </lineage>
</organism>